<evidence type="ECO:0000256" key="10">
    <source>
        <dbReference type="PIRNR" id="PIRNR003097"/>
    </source>
</evidence>
<evidence type="ECO:0000256" key="6">
    <source>
        <dbReference type="ARBA" id="ARBA00022692"/>
    </source>
</evidence>
<dbReference type="PANTHER" id="PTHR47755:SF1">
    <property type="entry name" value="CELL DIVISION PROTEIN FTSX"/>
    <property type="match status" value="1"/>
</dbReference>
<dbReference type="Proteomes" id="UP000727993">
    <property type="component" value="Unassembled WGS sequence"/>
</dbReference>
<feature type="domain" description="ABC3 transporter permease C-terminal" evidence="12">
    <location>
        <begin position="174"/>
        <end position="295"/>
    </location>
</feature>
<keyword evidence="6 11" id="KW-0812">Transmembrane</keyword>
<evidence type="ECO:0000256" key="11">
    <source>
        <dbReference type="SAM" id="Phobius"/>
    </source>
</evidence>
<name>A0A936NA67_9ACTN</name>
<dbReference type="PANTHER" id="PTHR47755">
    <property type="entry name" value="CELL DIVISION PROTEIN FTSX"/>
    <property type="match status" value="1"/>
</dbReference>
<keyword evidence="5 10" id="KW-0132">Cell division</keyword>
<dbReference type="InterPro" id="IPR040690">
    <property type="entry name" value="FtsX_ECD"/>
</dbReference>
<evidence type="ECO:0000256" key="2">
    <source>
        <dbReference type="ARBA" id="ARBA00007379"/>
    </source>
</evidence>
<evidence type="ECO:0000256" key="7">
    <source>
        <dbReference type="ARBA" id="ARBA00022989"/>
    </source>
</evidence>
<feature type="transmembrane region" description="Helical" evidence="11">
    <location>
        <begin position="172"/>
        <end position="197"/>
    </location>
</feature>
<dbReference type="InterPro" id="IPR004513">
    <property type="entry name" value="FtsX"/>
</dbReference>
<dbReference type="Pfam" id="PF18075">
    <property type="entry name" value="FtsX_ECD"/>
    <property type="match status" value="1"/>
</dbReference>
<feature type="domain" description="FtsX extracellular" evidence="13">
    <location>
        <begin position="58"/>
        <end position="152"/>
    </location>
</feature>
<evidence type="ECO:0000313" key="14">
    <source>
        <dbReference type="EMBL" id="MBK9296245.1"/>
    </source>
</evidence>
<gene>
    <name evidence="14" type="ORF">IPN02_05140</name>
</gene>
<dbReference type="Pfam" id="PF02687">
    <property type="entry name" value="FtsX"/>
    <property type="match status" value="1"/>
</dbReference>
<accession>A0A936NA67</accession>
<dbReference type="AlphaFoldDB" id="A0A936NA67"/>
<comment type="subcellular location">
    <subcellularLocation>
        <location evidence="1">Cell membrane</location>
        <topology evidence="1">Multi-pass membrane protein</topology>
    </subcellularLocation>
</comment>
<reference evidence="14 15" key="1">
    <citation type="submission" date="2020-10" db="EMBL/GenBank/DDBJ databases">
        <title>Connecting structure to function with the recovery of over 1000 high-quality activated sludge metagenome-assembled genomes encoding full-length rRNA genes using long-read sequencing.</title>
        <authorList>
            <person name="Singleton C.M."/>
            <person name="Petriglieri F."/>
            <person name="Kristensen J.M."/>
            <person name="Kirkegaard R.H."/>
            <person name="Michaelsen T.Y."/>
            <person name="Andersen M.H."/>
            <person name="Karst S.M."/>
            <person name="Dueholm M.S."/>
            <person name="Nielsen P.H."/>
            <person name="Albertsen M."/>
        </authorList>
    </citation>
    <scope>NUCLEOTIDE SEQUENCE [LARGE SCALE GENOMIC DNA]</scope>
    <source>
        <strain evidence="14">Lyne_18-Q3-R50-59_MAXAC.006</strain>
    </source>
</reference>
<dbReference type="GO" id="GO:0005886">
    <property type="term" value="C:plasma membrane"/>
    <property type="evidence" value="ECO:0007669"/>
    <property type="project" value="UniProtKB-SubCell"/>
</dbReference>
<keyword evidence="9 10" id="KW-0131">Cell cycle</keyword>
<comment type="similarity">
    <text evidence="2 10">Belongs to the ABC-4 integral membrane protein family. FtsX subfamily.</text>
</comment>
<proteinExistence type="inferred from homology"/>
<keyword evidence="8 10" id="KW-0472">Membrane</keyword>
<evidence type="ECO:0000256" key="8">
    <source>
        <dbReference type="ARBA" id="ARBA00023136"/>
    </source>
</evidence>
<evidence type="ECO:0000256" key="1">
    <source>
        <dbReference type="ARBA" id="ARBA00004651"/>
    </source>
</evidence>
<dbReference type="PIRSF" id="PIRSF003097">
    <property type="entry name" value="FtsX"/>
    <property type="match status" value="1"/>
</dbReference>
<organism evidence="14 15">
    <name type="scientific">Candidatus Neomicrothrix subdominans</name>
    <dbReference type="NCBI Taxonomy" id="2954438"/>
    <lineage>
        <taxon>Bacteria</taxon>
        <taxon>Bacillati</taxon>
        <taxon>Actinomycetota</taxon>
        <taxon>Acidimicrobiia</taxon>
        <taxon>Acidimicrobiales</taxon>
        <taxon>Microthrixaceae</taxon>
        <taxon>Candidatus Neomicrothrix</taxon>
    </lineage>
</organism>
<dbReference type="EMBL" id="JADJZA010000001">
    <property type="protein sequence ID" value="MBK9296245.1"/>
    <property type="molecule type" value="Genomic_DNA"/>
</dbReference>
<dbReference type="InterPro" id="IPR003838">
    <property type="entry name" value="ABC3_permease_C"/>
</dbReference>
<sequence>MAMRLDYVVRETTNNLLRNLLLTVASIITFGVSLGILGGALLFVAGVDHAFERWKDGVEFIVYMQPGADQEKIDQVEGKLAASPQVSDITFVDTEKTFKEFQQLFRDDPDIVASVEPQDLPQSFRVTPTNPQSNVVSELGQSFQNEPGVYKVEFALDAVKQMESFLSNLSTFFIVLAVVLLVATALLIVFMIQTAVFARRREIEVQRLVGATNWFIRIPFILEGVVHALIGWAAATAGLWGLTWVWRTSFVNKDVQSFFGAIWWTDGNVAWVMLLLIGVALVVGAIGSTLSVSWYLKT</sequence>
<evidence type="ECO:0000313" key="15">
    <source>
        <dbReference type="Proteomes" id="UP000727993"/>
    </source>
</evidence>
<feature type="transmembrane region" description="Helical" evidence="11">
    <location>
        <begin position="269"/>
        <end position="296"/>
    </location>
</feature>
<evidence type="ECO:0000259" key="12">
    <source>
        <dbReference type="Pfam" id="PF02687"/>
    </source>
</evidence>
<keyword evidence="4 10" id="KW-1003">Cell membrane</keyword>
<feature type="transmembrane region" description="Helical" evidence="11">
    <location>
        <begin position="218"/>
        <end position="242"/>
    </location>
</feature>
<feature type="transmembrane region" description="Helical" evidence="11">
    <location>
        <begin position="20"/>
        <end position="45"/>
    </location>
</feature>
<dbReference type="GO" id="GO:0051301">
    <property type="term" value="P:cell division"/>
    <property type="evidence" value="ECO:0007669"/>
    <property type="project" value="UniProtKB-KW"/>
</dbReference>
<evidence type="ECO:0000256" key="4">
    <source>
        <dbReference type="ARBA" id="ARBA00022475"/>
    </source>
</evidence>
<comment type="caution">
    <text evidence="14">The sequence shown here is derived from an EMBL/GenBank/DDBJ whole genome shotgun (WGS) entry which is preliminary data.</text>
</comment>
<keyword evidence="7 11" id="KW-1133">Transmembrane helix</keyword>
<evidence type="ECO:0000259" key="13">
    <source>
        <dbReference type="Pfam" id="PF18075"/>
    </source>
</evidence>
<dbReference type="Gene3D" id="3.30.70.3040">
    <property type="match status" value="1"/>
</dbReference>
<evidence type="ECO:0000256" key="3">
    <source>
        <dbReference type="ARBA" id="ARBA00021907"/>
    </source>
</evidence>
<evidence type="ECO:0000256" key="5">
    <source>
        <dbReference type="ARBA" id="ARBA00022618"/>
    </source>
</evidence>
<protein>
    <recommendedName>
        <fullName evidence="3 10">Cell division protein FtsX</fullName>
    </recommendedName>
</protein>
<evidence type="ECO:0000256" key="9">
    <source>
        <dbReference type="ARBA" id="ARBA00023306"/>
    </source>
</evidence>